<organism evidence="2 3">
    <name type="scientific">Streptomyces caeni</name>
    <dbReference type="NCBI Taxonomy" id="2307231"/>
    <lineage>
        <taxon>Bacteria</taxon>
        <taxon>Bacillati</taxon>
        <taxon>Actinomycetota</taxon>
        <taxon>Actinomycetes</taxon>
        <taxon>Kitasatosporales</taxon>
        <taxon>Streptomycetaceae</taxon>
        <taxon>Streptomyces</taxon>
    </lineage>
</organism>
<name>A0ABW4IW29_9ACTN</name>
<gene>
    <name evidence="2" type="ORF">ACFSL4_18640</name>
</gene>
<keyword evidence="3" id="KW-1185">Reference proteome</keyword>
<evidence type="ECO:0000256" key="1">
    <source>
        <dbReference type="SAM" id="MobiDB-lite"/>
    </source>
</evidence>
<feature type="compositionally biased region" description="Basic and acidic residues" evidence="1">
    <location>
        <begin position="46"/>
        <end position="56"/>
    </location>
</feature>
<proteinExistence type="predicted"/>
<comment type="caution">
    <text evidence="2">The sequence shown here is derived from an EMBL/GenBank/DDBJ whole genome shotgun (WGS) entry which is preliminary data.</text>
</comment>
<sequence length="195" mass="21605">MTDMPSALHQLVGSETARYTVAAGHPRAGDILPSAREVGGPSGELRAARQHTDSEPDRYEDGVIAVFRDRSPWTGDPWQRAARTVVQEFPGERRRADDAFFSPVEPPYEEMLRASDCCDATSTTVPVHGRRITDQVIGCLHSTSFTAQHLFGDGRDAFEAALTETFSPFAEGGQLPENNAFTVFTVRRPSRRRER</sequence>
<evidence type="ECO:0000313" key="2">
    <source>
        <dbReference type="EMBL" id="MFD1660160.1"/>
    </source>
</evidence>
<dbReference type="Proteomes" id="UP001597261">
    <property type="component" value="Unassembled WGS sequence"/>
</dbReference>
<evidence type="ECO:0000313" key="3">
    <source>
        <dbReference type="Proteomes" id="UP001597261"/>
    </source>
</evidence>
<reference evidence="3" key="1">
    <citation type="journal article" date="2019" name="Int. J. Syst. Evol. Microbiol.">
        <title>The Global Catalogue of Microorganisms (GCM) 10K type strain sequencing project: providing services to taxonomists for standard genome sequencing and annotation.</title>
        <authorList>
            <consortium name="The Broad Institute Genomics Platform"/>
            <consortium name="The Broad Institute Genome Sequencing Center for Infectious Disease"/>
            <person name="Wu L."/>
            <person name="Ma J."/>
        </authorList>
    </citation>
    <scope>NUCLEOTIDE SEQUENCE [LARGE SCALE GENOMIC DNA]</scope>
    <source>
        <strain evidence="3">CGMCC 1.12470</strain>
    </source>
</reference>
<accession>A0ABW4IW29</accession>
<evidence type="ECO:0008006" key="4">
    <source>
        <dbReference type="Google" id="ProtNLM"/>
    </source>
</evidence>
<feature type="region of interest" description="Disordered" evidence="1">
    <location>
        <begin position="30"/>
        <end position="56"/>
    </location>
</feature>
<dbReference type="EMBL" id="JBHUDX010000050">
    <property type="protein sequence ID" value="MFD1660160.1"/>
    <property type="molecule type" value="Genomic_DNA"/>
</dbReference>
<protein>
    <recommendedName>
        <fullName evidence="4">SAM-dependent methyltransferase</fullName>
    </recommendedName>
</protein>
<dbReference type="RefSeq" id="WP_381083988.1">
    <property type="nucleotide sequence ID" value="NZ_JBHUDX010000050.1"/>
</dbReference>